<keyword evidence="3" id="KW-0808">Transferase</keyword>
<dbReference type="Proteomes" id="UP000248724">
    <property type="component" value="Unassembled WGS sequence"/>
</dbReference>
<comment type="caution">
    <text evidence="3">The sequence shown here is derived from an EMBL/GenBank/DDBJ whole genome shotgun (WGS) entry which is preliminary data.</text>
</comment>
<reference evidence="3" key="2">
    <citation type="submission" date="2018-05" db="EMBL/GenBank/DDBJ databases">
        <authorList>
            <person name="Ferrari B."/>
        </authorList>
    </citation>
    <scope>NUCLEOTIDE SEQUENCE</scope>
    <source>
        <strain evidence="3">RRmetagenome_bin12</strain>
    </source>
</reference>
<dbReference type="Gene3D" id="3.40.50.150">
    <property type="entry name" value="Vaccinia Virus protein VP39"/>
    <property type="match status" value="1"/>
</dbReference>
<gene>
    <name evidence="3" type="ORF">DLM65_09595</name>
    <name evidence="2" type="ORF">JF886_13280</name>
</gene>
<evidence type="ECO:0000313" key="5">
    <source>
        <dbReference type="Proteomes" id="UP000606991"/>
    </source>
</evidence>
<dbReference type="PANTHER" id="PTHR43591:SF24">
    <property type="entry name" value="2-METHOXY-6-POLYPRENYL-1,4-BENZOQUINOL METHYLASE, MITOCHONDRIAL"/>
    <property type="match status" value="1"/>
</dbReference>
<feature type="domain" description="Methyltransferase type 11" evidence="1">
    <location>
        <begin position="55"/>
        <end position="142"/>
    </location>
</feature>
<organism evidence="3 4">
    <name type="scientific">Candidatus Aeolococcus gillhamiae</name>
    <dbReference type="NCBI Taxonomy" id="3127015"/>
    <lineage>
        <taxon>Bacteria</taxon>
        <taxon>Bacillati</taxon>
        <taxon>Candidatus Dormiibacterota</taxon>
        <taxon>Candidatus Dormibacteria</taxon>
        <taxon>Candidatus Aeolococcales</taxon>
        <taxon>Candidatus Aeolococcaceae</taxon>
        <taxon>Candidatus Aeolococcus</taxon>
    </lineage>
</organism>
<evidence type="ECO:0000313" key="3">
    <source>
        <dbReference type="EMBL" id="PZR79870.1"/>
    </source>
</evidence>
<dbReference type="InterPro" id="IPR029063">
    <property type="entry name" value="SAM-dependent_MTases_sf"/>
</dbReference>
<evidence type="ECO:0000313" key="2">
    <source>
        <dbReference type="EMBL" id="MBJ7595803.1"/>
    </source>
</evidence>
<dbReference type="SUPFAM" id="SSF53335">
    <property type="entry name" value="S-adenosyl-L-methionine-dependent methyltransferases"/>
    <property type="match status" value="1"/>
</dbReference>
<accession>A0A934N6E5</accession>
<accession>A0A2W5Z3S1</accession>
<dbReference type="GO" id="GO:0032259">
    <property type="term" value="P:methylation"/>
    <property type="evidence" value="ECO:0007669"/>
    <property type="project" value="UniProtKB-KW"/>
</dbReference>
<name>A0A2W5Z3S1_9BACT</name>
<sequence length="262" mass="28449">MTRSRHDPTPWRTYLSAFHEERPGITEEILAASKSAGQNPYEWLLELIPQGANLLDLACGSAPLLRAGWTGPWVGVDRSPAELDGARANGGHSVVAAEADDLPFDDRSFAAVACSMALMLLDPLDDCLAELARVLAPGGIVAVLLPGGPGPLTGKDIWRWGRLLVALRRTRFEYPNDRSVHHLDETVRRHGLAVLTDDHRRFAYPVASRDAANRFVDSLYLPGVQPARARAAGRVADLWVGCEIGIPLRRVLMAAVGGVPRC</sequence>
<dbReference type="AlphaFoldDB" id="A0A2W5Z3S1"/>
<dbReference type="InterPro" id="IPR013216">
    <property type="entry name" value="Methyltransf_11"/>
</dbReference>
<proteinExistence type="predicted"/>
<keyword evidence="3" id="KW-0489">Methyltransferase</keyword>
<reference evidence="3 4" key="1">
    <citation type="journal article" date="2017" name="Nature">
        <title>Atmospheric trace gases support primary production in Antarctic desert surface soil.</title>
        <authorList>
            <person name="Ji M."/>
            <person name="Greening C."/>
            <person name="Vanwonterghem I."/>
            <person name="Carere C.R."/>
            <person name="Bay S.K."/>
            <person name="Steen J.A."/>
            <person name="Montgomery K."/>
            <person name="Lines T."/>
            <person name="Beardall J."/>
            <person name="van Dorst J."/>
            <person name="Snape I."/>
            <person name="Stott M.B."/>
            <person name="Hugenholtz P."/>
            <person name="Ferrari B.C."/>
        </authorList>
    </citation>
    <scope>NUCLEOTIDE SEQUENCE [LARGE SCALE GENOMIC DNA]</scope>
    <source>
        <strain evidence="3">RRmetagenome_bin12</strain>
    </source>
</reference>
<reference evidence="2 5" key="3">
    <citation type="submission" date="2020-10" db="EMBL/GenBank/DDBJ databases">
        <title>Ca. Dormibacterota MAGs.</title>
        <authorList>
            <person name="Montgomery K."/>
        </authorList>
    </citation>
    <scope>NUCLEOTIDE SEQUENCE [LARGE SCALE GENOMIC DNA]</scope>
    <source>
        <strain evidence="2">SC8812_S17_18</strain>
    </source>
</reference>
<evidence type="ECO:0000259" key="1">
    <source>
        <dbReference type="Pfam" id="PF08241"/>
    </source>
</evidence>
<dbReference type="Pfam" id="PF08241">
    <property type="entry name" value="Methyltransf_11"/>
    <property type="match status" value="1"/>
</dbReference>
<dbReference type="RefSeq" id="WP_337313253.1">
    <property type="nucleotide sequence ID" value="NZ_JAEKNS010000134.1"/>
</dbReference>
<dbReference type="EMBL" id="JAEKNS010000134">
    <property type="protein sequence ID" value="MBJ7595803.1"/>
    <property type="molecule type" value="Genomic_DNA"/>
</dbReference>
<dbReference type="GO" id="GO:0008757">
    <property type="term" value="F:S-adenosylmethionine-dependent methyltransferase activity"/>
    <property type="evidence" value="ECO:0007669"/>
    <property type="project" value="InterPro"/>
</dbReference>
<dbReference type="CDD" id="cd02440">
    <property type="entry name" value="AdoMet_MTases"/>
    <property type="match status" value="1"/>
</dbReference>
<dbReference type="Proteomes" id="UP000606991">
    <property type="component" value="Unassembled WGS sequence"/>
</dbReference>
<dbReference type="EMBL" id="QHBU01000186">
    <property type="protein sequence ID" value="PZR79870.1"/>
    <property type="molecule type" value="Genomic_DNA"/>
</dbReference>
<protein>
    <submittedName>
        <fullName evidence="2 3">SAM-dependent methyltransferase</fullName>
    </submittedName>
</protein>
<evidence type="ECO:0000313" key="4">
    <source>
        <dbReference type="Proteomes" id="UP000248724"/>
    </source>
</evidence>
<dbReference type="PANTHER" id="PTHR43591">
    <property type="entry name" value="METHYLTRANSFERASE"/>
    <property type="match status" value="1"/>
</dbReference>